<dbReference type="Proteomes" id="UP001151478">
    <property type="component" value="Unassembled WGS sequence"/>
</dbReference>
<dbReference type="Gene3D" id="3.40.30.10">
    <property type="entry name" value="Glutaredoxin"/>
    <property type="match status" value="1"/>
</dbReference>
<name>A0ABT5SEW0_9FLAO</name>
<protein>
    <recommendedName>
        <fullName evidence="3">TlpA family protein disulfide reductase</fullName>
    </recommendedName>
</protein>
<reference evidence="1" key="1">
    <citation type="submission" date="2023-02" db="EMBL/GenBank/DDBJ databases">
        <title>Polaribacter ponticola sp. nov., isolated from seawater.</title>
        <authorList>
            <person name="Baek J.H."/>
            <person name="Kim J.M."/>
            <person name="Choi D.G."/>
            <person name="Jeon C.O."/>
        </authorList>
    </citation>
    <scope>NUCLEOTIDE SEQUENCE</scope>
    <source>
        <strain evidence="1">MSW5</strain>
    </source>
</reference>
<sequence>MDKEKDHDKWKKMIVDKDLGGMQLYADNDWKSQFIEDYLIKGIPRFILIDPKGNIVSSNAPRPSDKKLTELLDELKI</sequence>
<dbReference type="SUPFAM" id="SSF52833">
    <property type="entry name" value="Thioredoxin-like"/>
    <property type="match status" value="1"/>
</dbReference>
<accession>A0ABT5SEW0</accession>
<proteinExistence type="predicted"/>
<comment type="caution">
    <text evidence="1">The sequence shown here is derived from an EMBL/GenBank/DDBJ whole genome shotgun (WGS) entry which is preliminary data.</text>
</comment>
<evidence type="ECO:0008006" key="3">
    <source>
        <dbReference type="Google" id="ProtNLM"/>
    </source>
</evidence>
<gene>
    <name evidence="1" type="ORF">N5A56_015750</name>
</gene>
<dbReference type="EMBL" id="JAOSLC020000003">
    <property type="protein sequence ID" value="MDD7915782.1"/>
    <property type="molecule type" value="Genomic_DNA"/>
</dbReference>
<evidence type="ECO:0000313" key="2">
    <source>
        <dbReference type="Proteomes" id="UP001151478"/>
    </source>
</evidence>
<organism evidence="1 2">
    <name type="scientific">Polaribacter ponticola</name>
    <dbReference type="NCBI Taxonomy" id="2978475"/>
    <lineage>
        <taxon>Bacteria</taxon>
        <taxon>Pseudomonadati</taxon>
        <taxon>Bacteroidota</taxon>
        <taxon>Flavobacteriia</taxon>
        <taxon>Flavobacteriales</taxon>
        <taxon>Flavobacteriaceae</taxon>
    </lineage>
</organism>
<evidence type="ECO:0000313" key="1">
    <source>
        <dbReference type="EMBL" id="MDD7915782.1"/>
    </source>
</evidence>
<keyword evidence="2" id="KW-1185">Reference proteome</keyword>
<dbReference type="InterPro" id="IPR036249">
    <property type="entry name" value="Thioredoxin-like_sf"/>
</dbReference>